<dbReference type="SUPFAM" id="SSF117074">
    <property type="entry name" value="Hypothetical protein PA1324"/>
    <property type="match status" value="1"/>
</dbReference>
<evidence type="ECO:0000313" key="2">
    <source>
        <dbReference type="EMBL" id="NYJ05885.1"/>
    </source>
</evidence>
<dbReference type="SUPFAM" id="SSF49299">
    <property type="entry name" value="PKD domain"/>
    <property type="match status" value="1"/>
</dbReference>
<organism evidence="2 3">
    <name type="scientific">Petropleomorpha daqingensis</name>
    <dbReference type="NCBI Taxonomy" id="2026353"/>
    <lineage>
        <taxon>Bacteria</taxon>
        <taxon>Bacillati</taxon>
        <taxon>Actinomycetota</taxon>
        <taxon>Actinomycetes</taxon>
        <taxon>Geodermatophilales</taxon>
        <taxon>Geodermatophilaceae</taxon>
        <taxon>Petropleomorpha</taxon>
    </lineage>
</organism>
<dbReference type="RefSeq" id="WP_179716611.1">
    <property type="nucleotide sequence ID" value="NZ_JACBZT010000001.1"/>
</dbReference>
<dbReference type="Pfam" id="PF18911">
    <property type="entry name" value="PKD_4"/>
    <property type="match status" value="1"/>
</dbReference>
<sequence length="650" mass="65949">MADSQGGSCRSTWLVDPGIGHFVTRTELVQQHADLYQSQGFTRQFLWYAPEQNVTVPAGSPQRWSACVTSSSRSGNACLPGNVDTTPDHTISFDFGGRAVSLTSLAWAGNFIARVCGNTSLPLPSGSAPAPVPTINGLKFDDSNRNGNHDAGEGGVGGISFELIRTSSLFGDQTPGPVATTQSAADGTFGFALDGAGPGTYVVRELPQSGWVNTTAPAQVVTVPAGVGNAGFGVTFGNRAQHPPAADAGPSQTVDQTGPFGAAVTLDGSGSTDPDGDQLTYTWTGPFGTATGVTPTVTLPVGTWTITLTVDDGLAADSDTTTVTVYPPITAAGRDLAGDEGAPFAGPVATFTDPDPEGSAAEYSALIEWGDGTPATPGTIEKGDDGVFTVTGDHLYVEEGSFAGSVSIADTNNRFNSAMPSFTATIADAPLTASGLDLKSTGVQDLEVATFTDANPYGPLADFTATIDWGDGTAVSPGVITGPTGGPFSVAGSHTYATLGPKTIKVHIVDEGGQTADATTSLLLYALSSGGSFVIGDQDAVVGNTVTYWGAQWWKVNHLSGDSAPAAFKGFANSAAGTTDVTSWTTDPGNSAQPPASVPTYLAVIVSSSIGQSGSTISGNAPHVVIVRTDPAYAGNPGHEGVGTVVAVLR</sequence>
<proteinExistence type="predicted"/>
<feature type="domain" description="PKD/Chitinase" evidence="1">
    <location>
        <begin position="249"/>
        <end position="328"/>
    </location>
</feature>
<keyword evidence="3" id="KW-1185">Reference proteome</keyword>
<protein>
    <recommendedName>
        <fullName evidence="1">PKD/Chitinase domain-containing protein</fullName>
    </recommendedName>
</protein>
<dbReference type="SMART" id="SM00089">
    <property type="entry name" value="PKD"/>
    <property type="match status" value="1"/>
</dbReference>
<accession>A0A853CCZ2</accession>
<reference evidence="2 3" key="1">
    <citation type="submission" date="2020-07" db="EMBL/GenBank/DDBJ databases">
        <title>Sequencing the genomes of 1000 actinobacteria strains.</title>
        <authorList>
            <person name="Klenk H.-P."/>
        </authorList>
    </citation>
    <scope>NUCLEOTIDE SEQUENCE [LARGE SCALE GENOMIC DNA]</scope>
    <source>
        <strain evidence="2 3">DSM 104001</strain>
    </source>
</reference>
<evidence type="ECO:0000259" key="1">
    <source>
        <dbReference type="SMART" id="SM00089"/>
    </source>
</evidence>
<comment type="caution">
    <text evidence="2">The sequence shown here is derived from an EMBL/GenBank/DDBJ whole genome shotgun (WGS) entry which is preliminary data.</text>
</comment>
<dbReference type="InterPro" id="IPR000601">
    <property type="entry name" value="PKD_dom"/>
</dbReference>
<dbReference type="Proteomes" id="UP000541969">
    <property type="component" value="Unassembled WGS sequence"/>
</dbReference>
<name>A0A853CCZ2_9ACTN</name>
<evidence type="ECO:0000313" key="3">
    <source>
        <dbReference type="Proteomes" id="UP000541969"/>
    </source>
</evidence>
<dbReference type="AlphaFoldDB" id="A0A853CCZ2"/>
<dbReference type="Gene3D" id="2.60.40.10">
    <property type="entry name" value="Immunoglobulins"/>
    <property type="match status" value="2"/>
</dbReference>
<dbReference type="EMBL" id="JACBZT010000001">
    <property type="protein sequence ID" value="NYJ05885.1"/>
    <property type="molecule type" value="Genomic_DNA"/>
</dbReference>
<dbReference type="InterPro" id="IPR035986">
    <property type="entry name" value="PKD_dom_sf"/>
</dbReference>
<dbReference type="InterPro" id="IPR013783">
    <property type="entry name" value="Ig-like_fold"/>
</dbReference>
<dbReference type="InterPro" id="IPR022409">
    <property type="entry name" value="PKD/Chitinase_dom"/>
</dbReference>
<gene>
    <name evidence="2" type="ORF">GGQ55_002163</name>
</gene>
<dbReference type="GO" id="GO:0005975">
    <property type="term" value="P:carbohydrate metabolic process"/>
    <property type="evidence" value="ECO:0007669"/>
    <property type="project" value="UniProtKB-ARBA"/>
</dbReference>